<dbReference type="AlphaFoldDB" id="A0A2J6X3B5"/>
<evidence type="ECO:0000313" key="2">
    <source>
        <dbReference type="EMBL" id="PMP79390.1"/>
    </source>
</evidence>
<accession>A0A2J6X3B5</accession>
<protein>
    <submittedName>
        <fullName evidence="2">Uncharacterized protein</fullName>
    </submittedName>
</protein>
<organism evidence="2 3">
    <name type="scientific">Chloroflexus aggregans</name>
    <dbReference type="NCBI Taxonomy" id="152260"/>
    <lineage>
        <taxon>Bacteria</taxon>
        <taxon>Bacillati</taxon>
        <taxon>Chloroflexota</taxon>
        <taxon>Chloroflexia</taxon>
        <taxon>Chloroflexales</taxon>
        <taxon>Chloroflexineae</taxon>
        <taxon>Chloroflexaceae</taxon>
        <taxon>Chloroflexus</taxon>
    </lineage>
</organism>
<gene>
    <name evidence="2" type="ORF">C0184_10010</name>
</gene>
<proteinExistence type="predicted"/>
<comment type="caution">
    <text evidence="2">The sequence shown here is derived from an EMBL/GenBank/DDBJ whole genome shotgun (WGS) entry which is preliminary data.</text>
</comment>
<evidence type="ECO:0000256" key="1">
    <source>
        <dbReference type="SAM" id="MobiDB-lite"/>
    </source>
</evidence>
<dbReference type="Proteomes" id="UP000243376">
    <property type="component" value="Unassembled WGS sequence"/>
</dbReference>
<feature type="region of interest" description="Disordered" evidence="1">
    <location>
        <begin position="1"/>
        <end position="23"/>
    </location>
</feature>
<sequence length="62" mass="7139">MNSSRLYSSRPVPDRPTGSALIARQRLRQTLERERLLLREPNADQRLLVVLLAADVPTRSER</sequence>
<evidence type="ECO:0000313" key="3">
    <source>
        <dbReference type="Proteomes" id="UP000243376"/>
    </source>
</evidence>
<reference evidence="2 3" key="1">
    <citation type="submission" date="2018-01" db="EMBL/GenBank/DDBJ databases">
        <title>Metagenomic assembled genomes from two thermal pools in the Uzon Caldera, Kamchatka, Russia.</title>
        <authorList>
            <person name="Wilkins L."/>
            <person name="Ettinger C."/>
        </authorList>
    </citation>
    <scope>NUCLEOTIDE SEQUENCE [LARGE SCALE GENOMIC DNA]</scope>
    <source>
        <strain evidence="2">ZAV-02</strain>
    </source>
</reference>
<name>A0A2J6X3B5_9CHLR</name>
<dbReference type="EMBL" id="PNIQ01000670">
    <property type="protein sequence ID" value="PMP79390.1"/>
    <property type="molecule type" value="Genomic_DNA"/>
</dbReference>